<accession>A0ABS7UHE5</accession>
<dbReference type="InterPro" id="IPR030916">
    <property type="entry name" value="ELWxxDGT_rpt"/>
</dbReference>
<organism evidence="1 2">
    <name type="scientific">Nocardioides mangrovi</name>
    <dbReference type="NCBI Taxonomy" id="2874580"/>
    <lineage>
        <taxon>Bacteria</taxon>
        <taxon>Bacillati</taxon>
        <taxon>Actinomycetota</taxon>
        <taxon>Actinomycetes</taxon>
        <taxon>Propionibacteriales</taxon>
        <taxon>Nocardioidaceae</taxon>
        <taxon>Nocardioides</taxon>
    </lineage>
</organism>
<sequence>MPRQGVEVGGRLYFVADDGVHGRELWRSDRTADGTALVDDIRGGAGDSDPGSLVGMDGDLYFAATDRAHGRQLWRSDGTRAGTVLVKAIGAGGYGTGGTGNADGMVLVGERLFFVADDGIHGSEVWTSDGTTAGTVMVKDVGRNDAYPGPTGLEAVGDTVFFTEDDGVHGQELWQTDGTRAGTTLVKDLSPGSASTDFSYSAGTSDSLLFFADAGHGRELWVSDGTADGTHVVEDVAPATAYDGGAEMVAVGQQVFFVADDGTHGRELWTSDGTETGTVLVKDISSDDEGGYYGNHGPEGLSAANGLLYFSADDDVHGREPWRSDGTEDGTVLVDDVNPGEAGSGPADFTAVGGSVYFASGIRLFATDGTSAGTRRVADVQDAGSKYTGPTGLAAVGERLFLAADDGVHGMEPWLSDGTATGTAMVADVNTERNFVVIVRDARTRNGKLEPMVYPNVPGRLQVRPVGGSELRPWSGCVDGGRQRLVLSPTRAGERKLHRTGSLRVRARFVFGEPGTTIKRVVKSFTLRVR</sequence>
<proteinExistence type="predicted"/>
<dbReference type="EMBL" id="JAIQZJ010000012">
    <property type="protein sequence ID" value="MBZ5740207.1"/>
    <property type="molecule type" value="Genomic_DNA"/>
</dbReference>
<name>A0ABS7UHE5_9ACTN</name>
<dbReference type="NCBIfam" id="TIGR04534">
    <property type="entry name" value="ELWxxDGT_rpt"/>
    <property type="match status" value="2"/>
</dbReference>
<evidence type="ECO:0000313" key="1">
    <source>
        <dbReference type="EMBL" id="MBZ5740207.1"/>
    </source>
</evidence>
<evidence type="ECO:0000313" key="2">
    <source>
        <dbReference type="Proteomes" id="UP000780875"/>
    </source>
</evidence>
<dbReference type="Proteomes" id="UP000780875">
    <property type="component" value="Unassembled WGS sequence"/>
</dbReference>
<dbReference type="RefSeq" id="WP_224124566.1">
    <property type="nucleotide sequence ID" value="NZ_JAIQZJ010000012.1"/>
</dbReference>
<protein>
    <recommendedName>
        <fullName evidence="3">Hyalin</fullName>
    </recommendedName>
</protein>
<reference evidence="1 2" key="1">
    <citation type="submission" date="2021-09" db="EMBL/GenBank/DDBJ databases">
        <title>Whole genome sequence of Nocardioides sp. GBK3QG-3.</title>
        <authorList>
            <person name="Tuo L."/>
        </authorList>
    </citation>
    <scope>NUCLEOTIDE SEQUENCE [LARGE SCALE GENOMIC DNA]</scope>
    <source>
        <strain evidence="1 2">GBK3QG-3</strain>
    </source>
</reference>
<comment type="caution">
    <text evidence="1">The sequence shown here is derived from an EMBL/GenBank/DDBJ whole genome shotgun (WGS) entry which is preliminary data.</text>
</comment>
<keyword evidence="2" id="KW-1185">Reference proteome</keyword>
<gene>
    <name evidence="1" type="ORF">K8U61_18670</name>
</gene>
<evidence type="ECO:0008006" key="3">
    <source>
        <dbReference type="Google" id="ProtNLM"/>
    </source>
</evidence>